<evidence type="ECO:0000313" key="3">
    <source>
        <dbReference type="Proteomes" id="UP000580250"/>
    </source>
</evidence>
<protein>
    <submittedName>
        <fullName evidence="2">Uncharacterized protein</fullName>
    </submittedName>
</protein>
<feature type="compositionally biased region" description="Basic and acidic residues" evidence="1">
    <location>
        <begin position="1"/>
        <end position="10"/>
    </location>
</feature>
<organism evidence="2 3">
    <name type="scientific">Meloidogyne enterolobii</name>
    <name type="common">Root-knot nematode worm</name>
    <name type="synonym">Meloidogyne mayaguensis</name>
    <dbReference type="NCBI Taxonomy" id="390850"/>
    <lineage>
        <taxon>Eukaryota</taxon>
        <taxon>Metazoa</taxon>
        <taxon>Ecdysozoa</taxon>
        <taxon>Nematoda</taxon>
        <taxon>Chromadorea</taxon>
        <taxon>Rhabditida</taxon>
        <taxon>Tylenchina</taxon>
        <taxon>Tylenchomorpha</taxon>
        <taxon>Tylenchoidea</taxon>
        <taxon>Meloidogynidae</taxon>
        <taxon>Meloidogyninae</taxon>
        <taxon>Meloidogyne</taxon>
    </lineage>
</organism>
<dbReference type="EMBL" id="CAJEWN010002292">
    <property type="protein sequence ID" value="CAD2202982.1"/>
    <property type="molecule type" value="Genomic_DNA"/>
</dbReference>
<feature type="region of interest" description="Disordered" evidence="1">
    <location>
        <begin position="1"/>
        <end position="48"/>
    </location>
</feature>
<feature type="compositionally biased region" description="Basic and acidic residues" evidence="1">
    <location>
        <begin position="84"/>
        <end position="95"/>
    </location>
</feature>
<accession>A0A6V7XUJ7</accession>
<comment type="caution">
    <text evidence="2">The sequence shown here is derived from an EMBL/GenBank/DDBJ whole genome shotgun (WGS) entry which is preliminary data.</text>
</comment>
<feature type="compositionally biased region" description="Gly residues" evidence="1">
    <location>
        <begin position="33"/>
        <end position="48"/>
    </location>
</feature>
<gene>
    <name evidence="2" type="ORF">MENT_LOCUS56641</name>
</gene>
<dbReference type="Proteomes" id="UP000580250">
    <property type="component" value="Unassembled WGS sequence"/>
</dbReference>
<evidence type="ECO:0000313" key="2">
    <source>
        <dbReference type="EMBL" id="CAD2202982.1"/>
    </source>
</evidence>
<proteinExistence type="predicted"/>
<feature type="region of interest" description="Disordered" evidence="1">
    <location>
        <begin position="63"/>
        <end position="95"/>
    </location>
</feature>
<evidence type="ECO:0000256" key="1">
    <source>
        <dbReference type="SAM" id="MobiDB-lite"/>
    </source>
</evidence>
<name>A0A6V7XUJ7_MELEN</name>
<dbReference type="AlphaFoldDB" id="A0A6V7XUJ7"/>
<reference evidence="2 3" key="1">
    <citation type="submission" date="2020-08" db="EMBL/GenBank/DDBJ databases">
        <authorList>
            <person name="Koutsovoulos G."/>
            <person name="Danchin GJ E."/>
        </authorList>
    </citation>
    <scope>NUCLEOTIDE SEQUENCE [LARGE SCALE GENOMIC DNA]</scope>
</reference>
<sequence>MDNNRYRDQRNGGGGRGGGYDRRGPSQHNNDNRGGGGRNNYDGGNRGNGYGGGGGGGGGRYNGNHNNGYNDRKRSGGDYGGGGRDYEPRPKQNYQPKEEKIQLCQLEIDIEGVVDGKDGKFNYKNISDGTVASLKRLIITGRVEHSEPIRNDMAMFVGTMGVFFKKANIYNSVTVTLNDAETVGKMKSLTTALLSGCELLKIGFVQLNLLELSALDRIPELHVMLTSANSILDFGSIGMKKFIGMVAWKG</sequence>